<dbReference type="RefSeq" id="WP_354226335.1">
    <property type="nucleotide sequence ID" value="NZ_JBEPSN010000001.1"/>
</dbReference>
<proteinExistence type="predicted"/>
<accession>A0ABV2P1R9</accession>
<evidence type="ECO:0000313" key="8">
    <source>
        <dbReference type="Proteomes" id="UP001549307"/>
    </source>
</evidence>
<dbReference type="Pfam" id="PF13676">
    <property type="entry name" value="TIR_2"/>
    <property type="match status" value="1"/>
</dbReference>
<dbReference type="Proteomes" id="UP001549307">
    <property type="component" value="Unassembled WGS sequence"/>
</dbReference>
<dbReference type="EMBL" id="JBEPSN010000001">
    <property type="protein sequence ID" value="MET4538710.1"/>
    <property type="molecule type" value="Genomic_DNA"/>
</dbReference>
<feature type="compositionally biased region" description="Basic and acidic residues" evidence="5">
    <location>
        <begin position="54"/>
        <end position="77"/>
    </location>
</feature>
<keyword evidence="2" id="KW-0378">Hydrolase</keyword>
<dbReference type="GeneID" id="92751434"/>
<dbReference type="Gene3D" id="3.40.50.10140">
    <property type="entry name" value="Toll/interleukin-1 receptor homology (TIR) domain"/>
    <property type="match status" value="1"/>
</dbReference>
<comment type="caution">
    <text evidence="7">The sequence shown here is derived from an EMBL/GenBank/DDBJ whole genome shotgun (WGS) entry which is preliminary data.</text>
</comment>
<organism evidence="7 8">
    <name type="scientific">Arthrobacter bambusae</name>
    <dbReference type="NCBI Taxonomy" id="1338426"/>
    <lineage>
        <taxon>Bacteria</taxon>
        <taxon>Bacillati</taxon>
        <taxon>Actinomycetota</taxon>
        <taxon>Actinomycetes</taxon>
        <taxon>Micrococcales</taxon>
        <taxon>Micrococcaceae</taxon>
        <taxon>Arthrobacter</taxon>
    </lineage>
</organism>
<evidence type="ECO:0000259" key="6">
    <source>
        <dbReference type="PROSITE" id="PS50104"/>
    </source>
</evidence>
<dbReference type="InterPro" id="IPR035897">
    <property type="entry name" value="Toll_tir_struct_dom_sf"/>
</dbReference>
<evidence type="ECO:0000256" key="1">
    <source>
        <dbReference type="ARBA" id="ARBA00011982"/>
    </source>
</evidence>
<name>A0ABV2P1R9_9MICC</name>
<gene>
    <name evidence="7" type="ORF">ABIE37_000465</name>
</gene>
<feature type="compositionally biased region" description="Low complexity" evidence="5">
    <location>
        <begin position="37"/>
        <end position="49"/>
    </location>
</feature>
<dbReference type="PANTHER" id="PTHR32009:SF39">
    <property type="entry name" value="TIR DOMAIN-CONTAINING PROTEIN"/>
    <property type="match status" value="1"/>
</dbReference>
<dbReference type="SUPFAM" id="SSF52200">
    <property type="entry name" value="Toll/Interleukin receptor TIR domain"/>
    <property type="match status" value="1"/>
</dbReference>
<dbReference type="EC" id="3.2.2.6" evidence="1"/>
<dbReference type="PANTHER" id="PTHR32009">
    <property type="entry name" value="TMV RESISTANCE PROTEIN N-LIKE"/>
    <property type="match status" value="1"/>
</dbReference>
<comment type="catalytic activity">
    <reaction evidence="4">
        <text>NAD(+) + H2O = ADP-D-ribose + nicotinamide + H(+)</text>
        <dbReference type="Rhea" id="RHEA:16301"/>
        <dbReference type="ChEBI" id="CHEBI:15377"/>
        <dbReference type="ChEBI" id="CHEBI:15378"/>
        <dbReference type="ChEBI" id="CHEBI:17154"/>
        <dbReference type="ChEBI" id="CHEBI:57540"/>
        <dbReference type="ChEBI" id="CHEBI:57967"/>
        <dbReference type="EC" id="3.2.2.6"/>
    </reaction>
    <physiologicalReaction direction="left-to-right" evidence="4">
        <dbReference type="Rhea" id="RHEA:16302"/>
    </physiologicalReaction>
</comment>
<evidence type="ECO:0000256" key="4">
    <source>
        <dbReference type="ARBA" id="ARBA00047304"/>
    </source>
</evidence>
<protein>
    <recommendedName>
        <fullName evidence="1">ADP-ribosyl cyclase/cyclic ADP-ribose hydrolase</fullName>
        <ecNumber evidence="1">3.2.2.6</ecNumber>
    </recommendedName>
</protein>
<feature type="domain" description="TIR" evidence="6">
    <location>
        <begin position="137"/>
        <end position="271"/>
    </location>
</feature>
<evidence type="ECO:0000256" key="5">
    <source>
        <dbReference type="SAM" id="MobiDB-lite"/>
    </source>
</evidence>
<keyword evidence="8" id="KW-1185">Reference proteome</keyword>
<dbReference type="InterPro" id="IPR000157">
    <property type="entry name" value="TIR_dom"/>
</dbReference>
<evidence type="ECO:0000313" key="7">
    <source>
        <dbReference type="EMBL" id="MET4538710.1"/>
    </source>
</evidence>
<evidence type="ECO:0000256" key="2">
    <source>
        <dbReference type="ARBA" id="ARBA00022801"/>
    </source>
</evidence>
<dbReference type="PROSITE" id="PS50104">
    <property type="entry name" value="TIR"/>
    <property type="match status" value="1"/>
</dbReference>
<reference evidence="7 8" key="1">
    <citation type="submission" date="2024-06" db="EMBL/GenBank/DDBJ databases">
        <title>Sorghum-associated microbial communities from plants grown in Nebraska, USA.</title>
        <authorList>
            <person name="Schachtman D."/>
        </authorList>
    </citation>
    <scope>NUCLEOTIDE SEQUENCE [LARGE SCALE GENOMIC DNA]</scope>
    <source>
        <strain evidence="7 8">3552</strain>
    </source>
</reference>
<evidence type="ECO:0000256" key="3">
    <source>
        <dbReference type="ARBA" id="ARBA00023027"/>
    </source>
</evidence>
<dbReference type="SMART" id="SM00255">
    <property type="entry name" value="TIR"/>
    <property type="match status" value="1"/>
</dbReference>
<feature type="compositionally biased region" description="Basic and acidic residues" evidence="5">
    <location>
        <begin position="1"/>
        <end position="21"/>
    </location>
</feature>
<keyword evidence="3" id="KW-0520">NAD</keyword>
<feature type="region of interest" description="Disordered" evidence="5">
    <location>
        <begin position="1"/>
        <end position="77"/>
    </location>
</feature>
<sequence>MSYESDLRRYRSDASRLRNEIARTSATVATQRKKAADANSAASRSSSQSTTRMKLAEAERATKSANDAEKKRADLEKKVADVDSKIHATQNKYEKQQQDNQTKALAELGRNNARAAAHFRTPARLGSPVEGSQNLSPSSDVFLSHASEDKDEIARPLMEALQSRGLSVWFDELKIKLGQSIRQEIEKGIAECRFGVVVISPDFFRKQWTQAELDSLFGRKMESGDNLILPIWHRVSKDEVMTHSPLLAGILALNTSLMTIEEMADDIADVVNAK</sequence>